<feature type="compositionally biased region" description="Polar residues" evidence="6">
    <location>
        <begin position="91"/>
        <end position="108"/>
    </location>
</feature>
<feature type="domain" description="Cation efflux protein transmembrane" evidence="8">
    <location>
        <begin position="2"/>
        <end position="59"/>
    </location>
</feature>
<name>A0AAU1TWX6_9ACTN</name>
<evidence type="ECO:0000313" key="9">
    <source>
        <dbReference type="EMBL" id="WTS10076.1"/>
    </source>
</evidence>
<dbReference type="InterPro" id="IPR058533">
    <property type="entry name" value="Cation_efflux_TM"/>
</dbReference>
<dbReference type="InterPro" id="IPR027469">
    <property type="entry name" value="Cation_efflux_TMD_sf"/>
</dbReference>
<evidence type="ECO:0000259" key="8">
    <source>
        <dbReference type="Pfam" id="PF01545"/>
    </source>
</evidence>
<evidence type="ECO:0000256" key="5">
    <source>
        <dbReference type="ARBA" id="ARBA00023136"/>
    </source>
</evidence>
<feature type="region of interest" description="Disordered" evidence="6">
    <location>
        <begin position="80"/>
        <end position="112"/>
    </location>
</feature>
<evidence type="ECO:0000256" key="6">
    <source>
        <dbReference type="SAM" id="MobiDB-lite"/>
    </source>
</evidence>
<evidence type="ECO:0000256" key="3">
    <source>
        <dbReference type="ARBA" id="ARBA00022692"/>
    </source>
</evidence>
<dbReference type="InterPro" id="IPR040177">
    <property type="entry name" value="SLC30A9"/>
</dbReference>
<accession>A0AAU1TWX6</accession>
<dbReference type="AlphaFoldDB" id="A0AAU1TWX6"/>
<keyword evidence="2" id="KW-0813">Transport</keyword>
<protein>
    <submittedName>
        <fullName evidence="9">Cation transporter</fullName>
    </submittedName>
</protein>
<dbReference type="PANTHER" id="PTHR13414:SF9">
    <property type="entry name" value="PROTON-COUPLED ZINC ANTIPORTER SLC30A9, MITOCHONDRIAL"/>
    <property type="match status" value="1"/>
</dbReference>
<dbReference type="SUPFAM" id="SSF161111">
    <property type="entry name" value="Cation efflux protein transmembrane domain-like"/>
    <property type="match status" value="1"/>
</dbReference>
<dbReference type="PANTHER" id="PTHR13414">
    <property type="entry name" value="HUEL-CATION TRANSPORTER"/>
    <property type="match status" value="1"/>
</dbReference>
<evidence type="ECO:0000256" key="2">
    <source>
        <dbReference type="ARBA" id="ARBA00022448"/>
    </source>
</evidence>
<keyword evidence="4 7" id="KW-1133">Transmembrane helix</keyword>
<dbReference type="Pfam" id="PF01545">
    <property type="entry name" value="Cation_efflux"/>
    <property type="match status" value="1"/>
</dbReference>
<dbReference type="Gene3D" id="1.20.1510.10">
    <property type="entry name" value="Cation efflux protein transmembrane domain"/>
    <property type="match status" value="1"/>
</dbReference>
<keyword evidence="3 7" id="KW-0812">Transmembrane</keyword>
<proteinExistence type="predicted"/>
<dbReference type="GO" id="GO:0008324">
    <property type="term" value="F:monoatomic cation transmembrane transporter activity"/>
    <property type="evidence" value="ECO:0007669"/>
    <property type="project" value="InterPro"/>
</dbReference>
<sequence length="130" mass="13429">MADSLNEAFPLAALRRSRRPADPQHPFGLGVRNASYLWSLLAAVGIFIVGGCFSFAQGIAFAPAGVHQCLRGGTLGTWRSGPGRGRLAPAGTSSGTSWAWRGPQQSGAASPVVAEETAQLSSAFHSPPLA</sequence>
<dbReference type="GO" id="GO:0006829">
    <property type="term" value="P:zinc ion transport"/>
    <property type="evidence" value="ECO:0007669"/>
    <property type="project" value="InterPro"/>
</dbReference>
<feature type="transmembrane region" description="Helical" evidence="7">
    <location>
        <begin position="36"/>
        <end position="62"/>
    </location>
</feature>
<organism evidence="9">
    <name type="scientific">Streptomyces sp. NBC_00119</name>
    <dbReference type="NCBI Taxonomy" id="2975659"/>
    <lineage>
        <taxon>Bacteria</taxon>
        <taxon>Bacillati</taxon>
        <taxon>Actinomycetota</taxon>
        <taxon>Actinomycetes</taxon>
        <taxon>Kitasatosporales</taxon>
        <taxon>Streptomycetaceae</taxon>
        <taxon>Streptomyces</taxon>
    </lineage>
</organism>
<dbReference type="GO" id="GO:0016020">
    <property type="term" value="C:membrane"/>
    <property type="evidence" value="ECO:0007669"/>
    <property type="project" value="UniProtKB-SubCell"/>
</dbReference>
<evidence type="ECO:0000256" key="4">
    <source>
        <dbReference type="ARBA" id="ARBA00022989"/>
    </source>
</evidence>
<comment type="subcellular location">
    <subcellularLocation>
        <location evidence="1">Membrane</location>
        <topology evidence="1">Multi-pass membrane protein</topology>
    </subcellularLocation>
</comment>
<evidence type="ECO:0000256" key="1">
    <source>
        <dbReference type="ARBA" id="ARBA00004141"/>
    </source>
</evidence>
<evidence type="ECO:0000256" key="7">
    <source>
        <dbReference type="SAM" id="Phobius"/>
    </source>
</evidence>
<gene>
    <name evidence="9" type="ORF">OHU69_02590</name>
</gene>
<reference evidence="9" key="1">
    <citation type="submission" date="2022-10" db="EMBL/GenBank/DDBJ databases">
        <title>The complete genomes of actinobacterial strains from the NBC collection.</title>
        <authorList>
            <person name="Joergensen T.S."/>
            <person name="Alvarez Arevalo M."/>
            <person name="Sterndorff E.B."/>
            <person name="Faurdal D."/>
            <person name="Vuksanovic O."/>
            <person name="Mourched A.-S."/>
            <person name="Charusanti P."/>
            <person name="Shaw S."/>
            <person name="Blin K."/>
            <person name="Weber T."/>
        </authorList>
    </citation>
    <scope>NUCLEOTIDE SEQUENCE</scope>
    <source>
        <strain evidence="9">NBC_00119</strain>
    </source>
</reference>
<keyword evidence="5 7" id="KW-0472">Membrane</keyword>
<dbReference type="EMBL" id="CP108195">
    <property type="protein sequence ID" value="WTS10076.1"/>
    <property type="molecule type" value="Genomic_DNA"/>
</dbReference>